<reference evidence="1 2" key="1">
    <citation type="journal article" date="2016" name="Nat. Commun.">
        <title>Thousands of microbial genomes shed light on interconnected biogeochemical processes in an aquifer system.</title>
        <authorList>
            <person name="Anantharaman K."/>
            <person name="Brown C.T."/>
            <person name="Hug L.A."/>
            <person name="Sharon I."/>
            <person name="Castelle C.J."/>
            <person name="Probst A.J."/>
            <person name="Thomas B.C."/>
            <person name="Singh A."/>
            <person name="Wilkins M.J."/>
            <person name="Karaoz U."/>
            <person name="Brodie E.L."/>
            <person name="Williams K.H."/>
            <person name="Hubbard S.S."/>
            <person name="Banfield J.F."/>
        </authorList>
    </citation>
    <scope>NUCLEOTIDE SEQUENCE [LARGE SCALE GENOMIC DNA]</scope>
</reference>
<comment type="caution">
    <text evidence="1">The sequence shown here is derived from an EMBL/GenBank/DDBJ whole genome shotgun (WGS) entry which is preliminary data.</text>
</comment>
<organism evidence="1 2">
    <name type="scientific">Candidatus Kaiserbacteria bacterium RIFCSPHIGHO2_02_FULL_50_50</name>
    <dbReference type="NCBI Taxonomy" id="1798492"/>
    <lineage>
        <taxon>Bacteria</taxon>
        <taxon>Candidatus Kaiseribacteriota</taxon>
    </lineage>
</organism>
<evidence type="ECO:0000313" key="2">
    <source>
        <dbReference type="Proteomes" id="UP000178794"/>
    </source>
</evidence>
<name>A0A1F6DGN7_9BACT</name>
<sequence>MIIAIDIGGATLKVASYEAETLSVPLRRTTPRDFTAGFSLIKDLVRQAAHGGVIDAIVVGVRGVLAADGMRIERDTVLLNWVGKPLSYLLEQEFKVPVTLAPATVCAARADTHAVPSMYFNVGAGVSVATPENTIESHDMLDALGATISGGAVKKRHGKEPYEIPDDHAFWRHAADYLAHGIAKLAKEQHAEVVVLGGAMILGNPRISIPDTIQSVHRLLGADASPMIIPTRHGDNVVLLGAIRLI</sequence>
<dbReference type="STRING" id="1798492.A3C89_01315"/>
<proteinExistence type="predicted"/>
<dbReference type="EMBL" id="MFLF01000004">
    <property type="protein sequence ID" value="OGG60487.1"/>
    <property type="molecule type" value="Genomic_DNA"/>
</dbReference>
<dbReference type="AlphaFoldDB" id="A0A1F6DGN7"/>
<dbReference type="InterPro" id="IPR043129">
    <property type="entry name" value="ATPase_NBD"/>
</dbReference>
<dbReference type="Proteomes" id="UP000178794">
    <property type="component" value="Unassembled WGS sequence"/>
</dbReference>
<evidence type="ECO:0008006" key="3">
    <source>
        <dbReference type="Google" id="ProtNLM"/>
    </source>
</evidence>
<evidence type="ECO:0000313" key="1">
    <source>
        <dbReference type="EMBL" id="OGG60487.1"/>
    </source>
</evidence>
<gene>
    <name evidence="1" type="ORF">A3C89_01315</name>
</gene>
<protein>
    <recommendedName>
        <fullName evidence="3">ROK family protein</fullName>
    </recommendedName>
</protein>
<dbReference type="SUPFAM" id="SSF53067">
    <property type="entry name" value="Actin-like ATPase domain"/>
    <property type="match status" value="1"/>
</dbReference>
<dbReference type="Gene3D" id="3.30.420.40">
    <property type="match status" value="2"/>
</dbReference>
<accession>A0A1F6DGN7</accession>